<dbReference type="Pfam" id="PF02301">
    <property type="entry name" value="HORMA"/>
    <property type="match status" value="1"/>
</dbReference>
<feature type="region of interest" description="Disordered" evidence="1">
    <location>
        <begin position="227"/>
        <end position="268"/>
    </location>
</feature>
<dbReference type="Gene3D" id="3.30.900.10">
    <property type="entry name" value="HORMA domain"/>
    <property type="match status" value="1"/>
</dbReference>
<accession>A0A9P8SZX5</accession>
<dbReference type="OrthoDB" id="1928087at2759"/>
<proteinExistence type="predicted"/>
<name>A0A9P8SZX5_9ASCO</name>
<dbReference type="PROSITE" id="PS50815">
    <property type="entry name" value="HORMA"/>
    <property type="match status" value="1"/>
</dbReference>
<organism evidence="4 5">
    <name type="scientific">Ogataea philodendri</name>
    <dbReference type="NCBI Taxonomy" id="1378263"/>
    <lineage>
        <taxon>Eukaryota</taxon>
        <taxon>Fungi</taxon>
        <taxon>Dikarya</taxon>
        <taxon>Ascomycota</taxon>
        <taxon>Saccharomycotina</taxon>
        <taxon>Pichiomycetes</taxon>
        <taxon>Pichiales</taxon>
        <taxon>Pichiaceae</taxon>
        <taxon>Ogataea</taxon>
    </lineage>
</organism>
<keyword evidence="2" id="KW-1133">Transmembrane helix</keyword>
<keyword evidence="2" id="KW-0812">Transmembrane</keyword>
<gene>
    <name evidence="4" type="ORF">OGAPHI_007196</name>
</gene>
<keyword evidence="5" id="KW-1185">Reference proteome</keyword>
<dbReference type="InterPro" id="IPR003511">
    <property type="entry name" value="HORMA_dom"/>
</dbReference>
<evidence type="ECO:0000313" key="5">
    <source>
        <dbReference type="Proteomes" id="UP000769157"/>
    </source>
</evidence>
<feature type="compositionally biased region" description="Low complexity" evidence="1">
    <location>
        <begin position="254"/>
        <end position="268"/>
    </location>
</feature>
<comment type="caution">
    <text evidence="4">The sequence shown here is derived from an EMBL/GenBank/DDBJ whole genome shotgun (WGS) entry which is preliminary data.</text>
</comment>
<keyword evidence="2" id="KW-0472">Membrane</keyword>
<dbReference type="EMBL" id="JAEUBE010000511">
    <property type="protein sequence ID" value="KAH3659991.1"/>
    <property type="molecule type" value="Genomic_DNA"/>
</dbReference>
<protein>
    <recommendedName>
        <fullName evidence="3">HORMA domain-containing protein</fullName>
    </recommendedName>
</protein>
<dbReference type="RefSeq" id="XP_046057702.1">
    <property type="nucleotide sequence ID" value="XM_046208566.1"/>
</dbReference>
<evidence type="ECO:0000256" key="2">
    <source>
        <dbReference type="SAM" id="Phobius"/>
    </source>
</evidence>
<evidence type="ECO:0000313" key="4">
    <source>
        <dbReference type="EMBL" id="KAH3659991.1"/>
    </source>
</evidence>
<reference evidence="4" key="1">
    <citation type="journal article" date="2021" name="Open Biol.">
        <title>Shared evolutionary footprints suggest mitochondrial oxidative damage underlies multiple complex I losses in fungi.</title>
        <authorList>
            <person name="Schikora-Tamarit M.A."/>
            <person name="Marcet-Houben M."/>
            <person name="Nosek J."/>
            <person name="Gabaldon T."/>
        </authorList>
    </citation>
    <scope>NUCLEOTIDE SEQUENCE</scope>
    <source>
        <strain evidence="4">CBS6075</strain>
    </source>
</reference>
<dbReference type="AlphaFoldDB" id="A0A9P8SZX5"/>
<dbReference type="Proteomes" id="UP000769157">
    <property type="component" value="Unassembled WGS sequence"/>
</dbReference>
<sequence>MSNHTDEPLLVFLTLAVSSIVYLRGFLSETYFDNDRVVCEAGILKVKVLKRGVSQRADLILDWLEAASASILSGSLSGLCLFVGEPSSHNTNEAYLFELGNVSSIHHENTNTQLYSLLRRLFVFVQGMPRAKNTCAMSMQFAGSTETDPGRLFEPATICNKLLVDGQFELQNCGSLNTALHRVSITVFKANTNPPALAQANYLDPFSVMDEQPSDISRQLELAAVNASGDTQPEAPPHTVSDPLESQDSSLMHSAVSCFSSPSSAPPK</sequence>
<feature type="transmembrane region" description="Helical" evidence="2">
    <location>
        <begin position="9"/>
        <end position="27"/>
    </location>
</feature>
<reference evidence="4" key="2">
    <citation type="submission" date="2021-01" db="EMBL/GenBank/DDBJ databases">
        <authorList>
            <person name="Schikora-Tamarit M.A."/>
        </authorList>
    </citation>
    <scope>NUCLEOTIDE SEQUENCE</scope>
    <source>
        <strain evidence="4">CBS6075</strain>
    </source>
</reference>
<feature type="domain" description="HORMA" evidence="3">
    <location>
        <begin position="3"/>
        <end position="187"/>
    </location>
</feature>
<dbReference type="InterPro" id="IPR036570">
    <property type="entry name" value="HORMA_dom_sf"/>
</dbReference>
<dbReference type="GeneID" id="70239160"/>
<dbReference type="SUPFAM" id="SSF56019">
    <property type="entry name" value="The spindle assembly checkpoint protein mad2"/>
    <property type="match status" value="1"/>
</dbReference>
<evidence type="ECO:0000259" key="3">
    <source>
        <dbReference type="PROSITE" id="PS50815"/>
    </source>
</evidence>
<evidence type="ECO:0000256" key="1">
    <source>
        <dbReference type="SAM" id="MobiDB-lite"/>
    </source>
</evidence>